<dbReference type="InterPro" id="IPR039420">
    <property type="entry name" value="WalR-like"/>
</dbReference>
<keyword evidence="2" id="KW-0805">Transcription regulation</keyword>
<evidence type="ECO:0000256" key="4">
    <source>
        <dbReference type="ARBA" id="ARBA00023163"/>
    </source>
</evidence>
<reference evidence="8 9" key="2">
    <citation type="submission" date="2019-09" db="EMBL/GenBank/DDBJ databases">
        <authorList>
            <person name="Jin C."/>
        </authorList>
    </citation>
    <scope>NUCLEOTIDE SEQUENCE [LARGE SCALE GENOMIC DNA]</scope>
    <source>
        <strain evidence="8 9">BN140078</strain>
    </source>
</reference>
<dbReference type="SUPFAM" id="SSF46894">
    <property type="entry name" value="C-terminal effector domain of the bipartite response regulators"/>
    <property type="match status" value="1"/>
</dbReference>
<dbReference type="RefSeq" id="WP_149836847.1">
    <property type="nucleotide sequence ID" value="NZ_VUOC01000001.1"/>
</dbReference>
<dbReference type="Pfam" id="PF00072">
    <property type="entry name" value="Response_reg"/>
    <property type="match status" value="1"/>
</dbReference>
<proteinExistence type="predicted"/>
<evidence type="ECO:0000313" key="9">
    <source>
        <dbReference type="Proteomes" id="UP000324611"/>
    </source>
</evidence>
<dbReference type="InterPro" id="IPR001789">
    <property type="entry name" value="Sig_transdc_resp-reg_receiver"/>
</dbReference>
<dbReference type="PROSITE" id="PS50043">
    <property type="entry name" value="HTH_LUXR_2"/>
    <property type="match status" value="1"/>
</dbReference>
<evidence type="ECO:0000313" key="8">
    <source>
        <dbReference type="EMBL" id="KAA2245458.1"/>
    </source>
</evidence>
<organism evidence="8 9">
    <name type="scientific">Chitinophaga agrisoli</name>
    <dbReference type="NCBI Taxonomy" id="2607653"/>
    <lineage>
        <taxon>Bacteria</taxon>
        <taxon>Pseudomonadati</taxon>
        <taxon>Bacteroidota</taxon>
        <taxon>Chitinophagia</taxon>
        <taxon>Chitinophagales</taxon>
        <taxon>Chitinophagaceae</taxon>
        <taxon>Chitinophaga</taxon>
    </lineage>
</organism>
<dbReference type="SUPFAM" id="SSF52172">
    <property type="entry name" value="CheY-like"/>
    <property type="match status" value="1"/>
</dbReference>
<dbReference type="CDD" id="cd06170">
    <property type="entry name" value="LuxR_C_like"/>
    <property type="match status" value="1"/>
</dbReference>
<keyword evidence="4" id="KW-0804">Transcription</keyword>
<evidence type="ECO:0000259" key="7">
    <source>
        <dbReference type="PROSITE" id="PS50110"/>
    </source>
</evidence>
<evidence type="ECO:0000256" key="5">
    <source>
        <dbReference type="PROSITE-ProRule" id="PRU00169"/>
    </source>
</evidence>
<dbReference type="InterPro" id="IPR000792">
    <property type="entry name" value="Tscrpt_reg_LuxR_C"/>
</dbReference>
<dbReference type="GO" id="GO:0000160">
    <property type="term" value="P:phosphorelay signal transduction system"/>
    <property type="evidence" value="ECO:0007669"/>
    <property type="project" value="InterPro"/>
</dbReference>
<evidence type="ECO:0000256" key="1">
    <source>
        <dbReference type="ARBA" id="ARBA00022553"/>
    </source>
</evidence>
<dbReference type="SMART" id="SM00421">
    <property type="entry name" value="HTH_LUXR"/>
    <property type="match status" value="1"/>
</dbReference>
<sequence length="212" mass="23387">MSKDNNIILAIVDDHPVVIEGIKALLRQEPDFGVSVSFTNGTDFLSFLKGNEVQVVLLDIMLPDINGIELCKEIKAQSPDTLVLALSNQVERSIILQVLQNGASGYVLKNASAEELLGCIRDVMNGEIAFSREVKEIMTRPSKTALKEIPTITKREKEILQLLAEGKTTAAIAEQLLLSPLTVDTHRRNLLQKFKVNNSAELIMAAVQQRLL</sequence>
<dbReference type="InterPro" id="IPR016032">
    <property type="entry name" value="Sig_transdc_resp-reg_C-effctor"/>
</dbReference>
<dbReference type="GO" id="GO:0003677">
    <property type="term" value="F:DNA binding"/>
    <property type="evidence" value="ECO:0007669"/>
    <property type="project" value="UniProtKB-KW"/>
</dbReference>
<dbReference type="PANTHER" id="PTHR43214">
    <property type="entry name" value="TWO-COMPONENT RESPONSE REGULATOR"/>
    <property type="match status" value="1"/>
</dbReference>
<dbReference type="InterPro" id="IPR011006">
    <property type="entry name" value="CheY-like_superfamily"/>
</dbReference>
<dbReference type="Pfam" id="PF00196">
    <property type="entry name" value="GerE"/>
    <property type="match status" value="1"/>
</dbReference>
<dbReference type="PROSITE" id="PS00622">
    <property type="entry name" value="HTH_LUXR_1"/>
    <property type="match status" value="1"/>
</dbReference>
<feature type="domain" description="HTH luxR-type" evidence="6">
    <location>
        <begin position="145"/>
        <end position="210"/>
    </location>
</feature>
<dbReference type="Proteomes" id="UP000324611">
    <property type="component" value="Unassembled WGS sequence"/>
</dbReference>
<evidence type="ECO:0000256" key="2">
    <source>
        <dbReference type="ARBA" id="ARBA00023015"/>
    </source>
</evidence>
<name>A0A5B2W3N0_9BACT</name>
<keyword evidence="9" id="KW-1185">Reference proteome</keyword>
<dbReference type="PROSITE" id="PS50110">
    <property type="entry name" value="RESPONSE_REGULATORY"/>
    <property type="match status" value="1"/>
</dbReference>
<evidence type="ECO:0000256" key="3">
    <source>
        <dbReference type="ARBA" id="ARBA00023125"/>
    </source>
</evidence>
<dbReference type="CDD" id="cd17535">
    <property type="entry name" value="REC_NarL-like"/>
    <property type="match status" value="1"/>
</dbReference>
<keyword evidence="3" id="KW-0238">DNA-binding</keyword>
<reference evidence="8 9" key="1">
    <citation type="submission" date="2019-09" db="EMBL/GenBank/DDBJ databases">
        <title>Chitinophaga ginsengihumi sp. nov., isolated from soil of ginseng rhizosphere.</title>
        <authorList>
            <person name="Lee J."/>
        </authorList>
    </citation>
    <scope>NUCLEOTIDE SEQUENCE [LARGE SCALE GENOMIC DNA]</scope>
    <source>
        <strain evidence="8 9">BN140078</strain>
    </source>
</reference>
<dbReference type="EMBL" id="VUOC01000001">
    <property type="protein sequence ID" value="KAA2245458.1"/>
    <property type="molecule type" value="Genomic_DNA"/>
</dbReference>
<dbReference type="Gene3D" id="3.40.50.2300">
    <property type="match status" value="1"/>
</dbReference>
<comment type="caution">
    <text evidence="8">The sequence shown here is derived from an EMBL/GenBank/DDBJ whole genome shotgun (WGS) entry which is preliminary data.</text>
</comment>
<dbReference type="PRINTS" id="PR00038">
    <property type="entry name" value="HTHLUXR"/>
</dbReference>
<dbReference type="PANTHER" id="PTHR43214:SF41">
    <property type="entry name" value="NITRATE_NITRITE RESPONSE REGULATOR PROTEIN NARP"/>
    <property type="match status" value="1"/>
</dbReference>
<dbReference type="SMART" id="SM00448">
    <property type="entry name" value="REC"/>
    <property type="match status" value="1"/>
</dbReference>
<evidence type="ECO:0000259" key="6">
    <source>
        <dbReference type="PROSITE" id="PS50043"/>
    </source>
</evidence>
<keyword evidence="1 5" id="KW-0597">Phosphoprotein</keyword>
<dbReference type="InterPro" id="IPR058245">
    <property type="entry name" value="NreC/VraR/RcsB-like_REC"/>
</dbReference>
<accession>A0A5B2W3N0</accession>
<feature type="modified residue" description="4-aspartylphosphate" evidence="5">
    <location>
        <position position="59"/>
    </location>
</feature>
<feature type="domain" description="Response regulatory" evidence="7">
    <location>
        <begin position="8"/>
        <end position="124"/>
    </location>
</feature>
<dbReference type="GO" id="GO:0006355">
    <property type="term" value="P:regulation of DNA-templated transcription"/>
    <property type="evidence" value="ECO:0007669"/>
    <property type="project" value="InterPro"/>
</dbReference>
<gene>
    <name evidence="8" type="ORF">F0L74_05735</name>
</gene>
<dbReference type="AlphaFoldDB" id="A0A5B2W3N0"/>
<protein>
    <submittedName>
        <fullName evidence="8">Response regulator transcription factor</fullName>
    </submittedName>
</protein>